<dbReference type="EMBL" id="MU006248">
    <property type="protein sequence ID" value="KAF2818889.1"/>
    <property type="molecule type" value="Genomic_DNA"/>
</dbReference>
<reference evidence="2" key="1">
    <citation type="journal article" date="2020" name="Stud. Mycol.">
        <title>101 Dothideomycetes genomes: a test case for predicting lifestyles and emergence of pathogens.</title>
        <authorList>
            <person name="Haridas S."/>
            <person name="Albert R."/>
            <person name="Binder M."/>
            <person name="Bloem J."/>
            <person name="Labutti K."/>
            <person name="Salamov A."/>
            <person name="Andreopoulos B."/>
            <person name="Baker S."/>
            <person name="Barry K."/>
            <person name="Bills G."/>
            <person name="Bluhm B."/>
            <person name="Cannon C."/>
            <person name="Castanera R."/>
            <person name="Culley D."/>
            <person name="Daum C."/>
            <person name="Ezra D."/>
            <person name="Gonzalez J."/>
            <person name="Henrissat B."/>
            <person name="Kuo A."/>
            <person name="Liang C."/>
            <person name="Lipzen A."/>
            <person name="Lutzoni F."/>
            <person name="Magnuson J."/>
            <person name="Mondo S."/>
            <person name="Nolan M."/>
            <person name="Ohm R."/>
            <person name="Pangilinan J."/>
            <person name="Park H.-J."/>
            <person name="Ramirez L."/>
            <person name="Alfaro M."/>
            <person name="Sun H."/>
            <person name="Tritt A."/>
            <person name="Yoshinaga Y."/>
            <person name="Zwiers L.-H."/>
            <person name="Turgeon B."/>
            <person name="Goodwin S."/>
            <person name="Spatafora J."/>
            <person name="Crous P."/>
            <person name="Grigoriev I."/>
        </authorList>
    </citation>
    <scope>NUCLEOTIDE SEQUENCE</scope>
    <source>
        <strain evidence="2">CBS 113818</strain>
    </source>
</reference>
<accession>A0A6A6ZDT8</accession>
<keyword evidence="1" id="KW-0732">Signal</keyword>
<proteinExistence type="predicted"/>
<evidence type="ECO:0000313" key="2">
    <source>
        <dbReference type="EMBL" id="KAF2818889.1"/>
    </source>
</evidence>
<organism evidence="2 3">
    <name type="scientific">Ophiobolus disseminans</name>
    <dbReference type="NCBI Taxonomy" id="1469910"/>
    <lineage>
        <taxon>Eukaryota</taxon>
        <taxon>Fungi</taxon>
        <taxon>Dikarya</taxon>
        <taxon>Ascomycota</taxon>
        <taxon>Pezizomycotina</taxon>
        <taxon>Dothideomycetes</taxon>
        <taxon>Pleosporomycetidae</taxon>
        <taxon>Pleosporales</taxon>
        <taxon>Pleosporineae</taxon>
        <taxon>Phaeosphaeriaceae</taxon>
        <taxon>Ophiobolus</taxon>
    </lineage>
</organism>
<gene>
    <name evidence="2" type="ORF">CC86DRAFT_151947</name>
</gene>
<feature type="signal peptide" evidence="1">
    <location>
        <begin position="1"/>
        <end position="18"/>
    </location>
</feature>
<name>A0A6A6ZDT8_9PLEO</name>
<protein>
    <submittedName>
        <fullName evidence="2">Uncharacterized protein</fullName>
    </submittedName>
</protein>
<evidence type="ECO:0000313" key="3">
    <source>
        <dbReference type="Proteomes" id="UP000799424"/>
    </source>
</evidence>
<dbReference type="OrthoDB" id="4820608at2759"/>
<feature type="chain" id="PRO_5025404778" evidence="1">
    <location>
        <begin position="19"/>
        <end position="218"/>
    </location>
</feature>
<dbReference type="AlphaFoldDB" id="A0A6A6ZDT8"/>
<sequence length="218" mass="23492">MMNKLLTTGTALLAVASALPQKASTPAKTWYSLNQLARFENADGLPLVAASPINIYLDIFWQGMSLVQTGGLQNIAIVKPNSPSNYAAYSALDVATVAQGQPSMTVTYADSTIDRFDLHSFFYGCALGTQVSVLGVPQSCTISIKGYKDELARELVAEQSFSFTVAALQTNAQMVKASVSSKFKDLKRVNFFVSNDITTAALIDTVSYKVYSDKQISS</sequence>
<evidence type="ECO:0000256" key="1">
    <source>
        <dbReference type="SAM" id="SignalP"/>
    </source>
</evidence>
<dbReference type="Proteomes" id="UP000799424">
    <property type="component" value="Unassembled WGS sequence"/>
</dbReference>
<keyword evidence="3" id="KW-1185">Reference proteome</keyword>